<dbReference type="SMART" id="SM01182">
    <property type="entry name" value="EF-1_beta_acid"/>
    <property type="match status" value="19"/>
</dbReference>
<feature type="domain" description="Elongation factor 1 beta central acidic region eukaryote" evidence="2">
    <location>
        <begin position="1863"/>
        <end position="1889"/>
    </location>
</feature>
<feature type="compositionally biased region" description="Basic and acidic residues" evidence="1">
    <location>
        <begin position="65"/>
        <end position="76"/>
    </location>
</feature>
<accession>A0AAQ4EMA5</accession>
<evidence type="ECO:0000313" key="4">
    <source>
        <dbReference type="Proteomes" id="UP001321473"/>
    </source>
</evidence>
<feature type="compositionally biased region" description="Basic and acidic residues" evidence="1">
    <location>
        <begin position="1776"/>
        <end position="1789"/>
    </location>
</feature>
<keyword evidence="4" id="KW-1185">Reference proteome</keyword>
<feature type="compositionally biased region" description="Basic and acidic residues" evidence="1">
    <location>
        <begin position="959"/>
        <end position="971"/>
    </location>
</feature>
<feature type="compositionally biased region" description="Basic and acidic residues" evidence="1">
    <location>
        <begin position="2140"/>
        <end position="2153"/>
    </location>
</feature>
<feature type="region of interest" description="Disordered" evidence="1">
    <location>
        <begin position="804"/>
        <end position="883"/>
    </location>
</feature>
<dbReference type="EMBL" id="JARKHS020013624">
    <property type="protein sequence ID" value="KAK8775857.1"/>
    <property type="molecule type" value="Genomic_DNA"/>
</dbReference>
<feature type="domain" description="Elongation factor 1 beta central acidic region eukaryote" evidence="2">
    <location>
        <begin position="1226"/>
        <end position="1252"/>
    </location>
</feature>
<protein>
    <recommendedName>
        <fullName evidence="2">Elongation factor 1 beta central acidic region eukaryote domain-containing protein</fullName>
    </recommendedName>
</protein>
<feature type="domain" description="Elongation factor 1 beta central acidic region eukaryote" evidence="2">
    <location>
        <begin position="1408"/>
        <end position="1434"/>
    </location>
</feature>
<feature type="region of interest" description="Disordered" evidence="1">
    <location>
        <begin position="2644"/>
        <end position="2690"/>
    </location>
</feature>
<sequence>MEVLPGMPREPSSEFVEPGKVPSREPTPGKEPYPTTIGFTQPAHGKKPIDEKEEPGKKKKHKPKKPSDVPDEPKDVDTFVITEVTRVFKDGKEVLPGMPGEPSAEFVPVHENKDAAKDQEHPRDHSKEPLSATALSDVAAEEPLPEWLAGARWPSRVTTIIIIVFRRILIIERLLKETSSLQGPARQQKLQEAQELIDEVSRQLYDDDVRQSLELYRSEHPDMSGHFGELSDRLRNLSHHLDSVKPSAPEVEYPKPGMEDKEVLPGMPREPSSEFVEPGKVPSREPTPGKEPYSTTIGFTEPAHGKKPVDEKEEPGKKKKAKPKKPSDVPDEPKDVDTFVITEVTRVFKDGKEVLPGMPGEPSAEFVPVRENKDAPKDQEHPRDRSKEPLSATAFSDLDAEEPLPEWLAGARWPSRVTTIVIIVFRRILIIERLLKEATFLQGPARQQKLQEAQQLIDEVSRQLYDDDVRQSLELYRSEHPDMSGHYDELSDRLRNLSHHLDSVQSSEPEVEYPKPGMFWMARAVSLQEDKEVLLGMPREPSSEFVEPGKEPSREPTPGKEPYFTTIGFTEPAHGKKPQAENEEPGKKKKGKPRKPSDVPGEPKEVDTFVITEVTRVFKDGKEVLPGMPGEPSAEFVEPGKVPSREPTPGKEPYPTTIGFTEPAEDKKPEAEKEEPGKKKKGKPKKPSDVPGEPKEVDTFVITEVTRVFKDGKEVLPGMPGEPSAEFVEPGKVPSREPTPGKEPYPTTIGFTEPAEDKKPEAEKEEPGKKKKRKPRKPSDVPGEPKEVDTFVITEVTRVFKDGKEVLPGMPGEPSAEFVEPGKVPSREPTPGKEPYPTTIGFTEPAEDKKPEAEKEEPGKKKKGKPKKPSDVPGEPKEVDTFVITEVTRVFKDGKEVLPGMPGEPSAEFVEPGKVPSREPTPGKEPYPTTIGFTEPAEDKKPEAEKEEPGKKKKGKPKKPSDVPGEPKEVDTFVITEVTRVFKDGKEVLPGMPGEPSAEFVEPGKVPSREPTPGKEPYPTTIGFTEPAEDKKPEAEKEEPGKKKKEPAEDKKPEAEKEEPGKKKKGKPKKPSDVPGEPKDVDTFVITEVTRVFKDGKEVLPGMPGEPSAEFVEPGKVPSREPTPGKEPYPTTIGFTEPAEDKKPEAEKEEPGKKKKGKPKKPSDVPGEPKEVDTFVITEVTRVFKDGKEVLPGMPGEPSAEFVEPGKVPSREPTPGKEPYPTTIGFTEPAEDKKPEAEKEEPGKKKKGKPKKPSDVPGEPKDVDTFVITEVTRVFKDGKEVLPGMPGEPSAEFVEPGKVPSREPTPGKEPYPTTIGFTEPAEDKKPEAEKEEPGKKKKGKPKKPSDVPGEPKDVDTFVITEVTRVFKDGKEVLPGMPGEPSAEFVEPGKVPSREPTPGKEPYPTTIGFTEPAEDKKPEAEKEEPGKKKKGKPKKPSDVPGEPKDVDTFVITEVTRVFKDGKEVLPGMPGEPSAEFVEPGKVPSREPTPGKEPYPTTIGFTEPAEDKKPEAEKEEPGKKKKGKPKKPSDVPGEPKDVDTFVITEVTRVFKDGKEVLPGMPGEPSAEFVEPGKVPSREPTPGKEPYPTTIGFTEPAEDKKPEAEKEEPGKKKKGKPKKPSDVPGEPKDVDTFVITEVTRVFKDGKEVLPGMPGEPSAEFVEPGKVPSREPTPGKEPYPTTIGFTEPAEDKKPEAEKEEPGKKKKGKPKKPSDVPGEPKDVDTFVITEVTRVFKDGKEVLPGMPGEPSAEFVEPGKVPSREPTPGKEPYPTTIGFTEPAEDKKPEAEKEEPGKKKKGKPKKPSDVPGEPKDVDTFVITEVTRVFKDGKEVLPGMPGEPSAEFVEPGKVPSREPTPGKEPYPTTIGFTEPAEDKKPEAEKEEPGKKKKRKPKKPSDVPGEPKEVDTFVITEVTRVFKDGKEVLPGMPGEPSAEFVEPGKVPSREPTPGKEPYPTTIGFTEPAQDKKPEDEKEEPGKKKKRKPKKPSDVPGEPKEVDTFVITEVTRVFKDGKEVLPGMPGEPSAEFVEPGKVPSREPTPGKEPYPTTIGFTEPAQDKKPEDEKEEPGKKKKHKPKKPSDVPGEPKEVDTFVITEVTRVFKDGKEVLPGMPGEPSAEFVEPGKVPSREPTPGKEPYPTTIGFTEPAEDKKPEAEKEEPGKKKKGKPKKPSDVPGEPKDVDTFVITEVTRVFKDGKEVLPGMPGEPSAEFVEPGKVPSREPTPGKEPYPTTIGFTEPAEDKKPEAEKEEPGKKKKGKPKKPSDVPGEPKDVDTFVITEVTRVFKDGKEVLPGMPGEPSAEFVEPGKVPSREPTPGKEPYPTTIGFTEPAEDKKPEAEKEEPGKKKKGKPKKPSDVPGEPKDVDTFVITEVTRVFKDGKEVLPGMPGEPSAEFVEPGKVPSREPTPGKEPYPTTIGFTEPAEDKKPEAEKEEPGKKKKGKPKKPSDVPGEPKDVDTFVITEVTRVFKDGKEVLPGMPGEPSAEFVEPGKVPSREPTPGKEPYPTTIGFTEPAEDKKPEAEKEEPGKKKKGKPKKPSDVPGEPKDVDTFVITEVTRVFKDGKEVLPGMPGEPSAEFVEPGKVPSREPTPGKEPYPTTIGFTEPAEDKKPEAEKEEPGKKKKGKPKKPSDVPGEPKDVDTFVITEVTRVFKDGKEVLPGMPGEPSAEFVPVRENKDAPKDQEHPRDRSKEPLSTTAFSDVDAGEPLPEWLAGARWPSQVTTIIIIVFRRILIIERLLKETSYLQGPARQQKLQEAQQLIDEVSQQLYDDDVRQSLELYRSEHPDMSGHYDELSDRLRNLSHHLDSVQSSEPEVESPKPGMEDKELLSEMPREPSVEFVQPATVPSREPTPGKEPYPTTIGFTEPAQDKKPEDEKEEPGKKKKHKPKKPSDVPGEPKEVDTFVITEVTRVFKDGKEVLPGMPGEPSAEFVEPGKVPSREPTPGKEPYPTTIGFTEPAQDKKPEDEKEEPGKKKKHKPKKPSDVPGEPKEVDTFVITEVTRVFKDGKEVLPGMPGEPSAEFVEPGKVPSREPTPGKEPYPTTIGFTEPAQDKKPEDEKEEPGKKKKHKPKKPSDVPGEPKEVDTFVITEVTRVFKDGKEVLPGMPGEPSAEFVPVRESKDAPKDQEHPRDRSKEPLSTTAFSDVDAGEPLPEWLAGAMWPSHVTTIIIIVFRRILIIERLLKETSYLQGPARQQKLQGIAAFGFVIS</sequence>
<feature type="compositionally biased region" description="Basic and acidic residues" evidence="1">
    <location>
        <begin position="3037"/>
        <end position="3050"/>
    </location>
</feature>
<feature type="compositionally biased region" description="Basic and acidic residues" evidence="1">
    <location>
        <begin position="1525"/>
        <end position="1537"/>
    </location>
</feature>
<feature type="compositionally biased region" description="Basic and acidic residues" evidence="1">
    <location>
        <begin position="1028"/>
        <end position="1061"/>
    </location>
</feature>
<feature type="compositionally biased region" description="Basic and acidic residues" evidence="1">
    <location>
        <begin position="2231"/>
        <end position="2244"/>
    </location>
</feature>
<feature type="compositionally biased region" description="Basic and acidic residues" evidence="1">
    <location>
        <begin position="1594"/>
        <end position="1607"/>
    </location>
</feature>
<feature type="compositionally biased region" description="Basic and acidic residues" evidence="1">
    <location>
        <begin position="2071"/>
        <end position="2083"/>
    </location>
</feature>
<feature type="domain" description="Elongation factor 1 beta central acidic region eukaryote" evidence="2">
    <location>
        <begin position="2227"/>
        <end position="2253"/>
    </location>
</feature>
<feature type="domain" description="Elongation factor 1 beta central acidic region eukaryote" evidence="2">
    <location>
        <begin position="2591"/>
        <end position="2617"/>
    </location>
</feature>
<feature type="compositionally biased region" description="Basic and acidic residues" evidence="1">
    <location>
        <begin position="1798"/>
        <end position="1810"/>
    </location>
</feature>
<feature type="domain" description="Elongation factor 1 beta central acidic region eukaryote" evidence="2">
    <location>
        <begin position="660"/>
        <end position="686"/>
    </location>
</feature>
<feature type="compositionally biased region" description="Basic and acidic residues" evidence="1">
    <location>
        <begin position="2877"/>
        <end position="2889"/>
    </location>
</feature>
<feature type="compositionally biased region" description="Basic and acidic residues" evidence="1">
    <location>
        <begin position="2049"/>
        <end position="2062"/>
    </location>
</feature>
<feature type="region of interest" description="Disordered" evidence="1">
    <location>
        <begin position="1"/>
        <end position="76"/>
    </location>
</feature>
<feature type="compositionally biased region" description="Basic and acidic residues" evidence="1">
    <location>
        <begin position="1161"/>
        <end position="1173"/>
    </location>
</feature>
<feature type="compositionally biased region" description="Basic and acidic residues" evidence="1">
    <location>
        <begin position="1958"/>
        <end position="1971"/>
    </location>
</feature>
<feature type="domain" description="Elongation factor 1 beta central acidic region eukaryote" evidence="2">
    <location>
        <begin position="1681"/>
        <end position="1707"/>
    </location>
</feature>
<feature type="compositionally biased region" description="Basic and acidic residues" evidence="1">
    <location>
        <begin position="1070"/>
        <end position="1082"/>
    </location>
</feature>
<feature type="compositionally biased region" description="Basic and acidic residues" evidence="1">
    <location>
        <begin position="1707"/>
        <end position="1719"/>
    </location>
</feature>
<feature type="region of interest" description="Disordered" evidence="1">
    <location>
        <begin position="895"/>
        <end position="974"/>
    </location>
</feature>
<dbReference type="InterPro" id="IPR018940">
    <property type="entry name" value="EF-1_beta_acid_region_euk"/>
</dbReference>
<feature type="domain" description="Elongation factor 1 beta central acidic region eukaryote" evidence="2">
    <location>
        <begin position="933"/>
        <end position="959"/>
    </location>
</feature>
<feature type="compositionally biased region" description="Basic and acidic residues" evidence="1">
    <location>
        <begin position="2526"/>
        <end position="2538"/>
    </location>
</feature>
<feature type="compositionally biased region" description="Basic and acidic residues" evidence="1">
    <location>
        <begin position="1867"/>
        <end position="1880"/>
    </location>
</feature>
<name>A0AAQ4EMA5_AMBAM</name>
<feature type="region of interest" description="Disordered" evidence="1">
    <location>
        <begin position="2793"/>
        <end position="2891"/>
    </location>
</feature>
<feature type="compositionally biased region" description="Basic and acidic residues" evidence="1">
    <location>
        <begin position="1230"/>
        <end position="1243"/>
    </location>
</feature>
<feature type="domain" description="Elongation factor 1 beta central acidic region eukaryote" evidence="2">
    <location>
        <begin position="1499"/>
        <end position="1525"/>
    </location>
</feature>
<feature type="compositionally biased region" description="Basic and acidic residues" evidence="1">
    <location>
        <begin position="846"/>
        <end position="859"/>
    </location>
</feature>
<feature type="compositionally biased region" description="Basic and acidic residues" evidence="1">
    <location>
        <begin position="2253"/>
        <end position="2265"/>
    </location>
</feature>
<feature type="compositionally biased region" description="Basic and acidic residues" evidence="1">
    <location>
        <begin position="368"/>
        <end position="388"/>
    </location>
</feature>
<feature type="domain" description="Elongation factor 1 beta central acidic region eukaryote" evidence="2">
    <location>
        <begin position="751"/>
        <end position="777"/>
    </location>
</feature>
<evidence type="ECO:0000259" key="2">
    <source>
        <dbReference type="SMART" id="SM01182"/>
    </source>
</evidence>
<feature type="compositionally biased region" description="Basic and acidic residues" evidence="1">
    <location>
        <begin position="664"/>
        <end position="677"/>
    </location>
</feature>
<feature type="compositionally biased region" description="Basic and acidic residues" evidence="1">
    <location>
        <begin position="2946"/>
        <end position="2959"/>
    </location>
</feature>
<feature type="compositionally biased region" description="Basic and acidic residues" evidence="1">
    <location>
        <begin position="2344"/>
        <end position="2356"/>
    </location>
</feature>
<feature type="compositionally biased region" description="Basic and acidic residues" evidence="1">
    <location>
        <begin position="47"/>
        <end position="56"/>
    </location>
</feature>
<feature type="compositionally biased region" description="Basic and acidic residues" evidence="1">
    <location>
        <begin position="547"/>
        <end position="558"/>
    </location>
</feature>
<feature type="region of interest" description="Disordered" evidence="1">
    <location>
        <begin position="622"/>
        <end position="701"/>
    </location>
</feature>
<feature type="compositionally biased region" description="Basic and acidic residues" evidence="1">
    <location>
        <begin position="1889"/>
        <end position="1901"/>
    </location>
</feature>
<gene>
    <name evidence="3" type="ORF">V5799_030798</name>
</gene>
<feature type="region of interest" description="Disordered" evidence="1">
    <location>
        <begin position="1188"/>
        <end position="1904"/>
    </location>
</feature>
<feature type="region of interest" description="Disordered" evidence="1">
    <location>
        <begin position="1916"/>
        <end position="1995"/>
    </location>
</feature>
<feature type="region of interest" description="Disordered" evidence="1">
    <location>
        <begin position="538"/>
        <end position="610"/>
    </location>
</feature>
<feature type="region of interest" description="Disordered" evidence="1">
    <location>
        <begin position="3086"/>
        <end position="3131"/>
    </location>
</feature>
<feature type="compositionally biased region" description="Basic and acidic residues" evidence="1">
    <location>
        <begin position="2413"/>
        <end position="2426"/>
    </location>
</feature>
<feature type="domain" description="Elongation factor 1 beta central acidic region eukaryote" evidence="2">
    <location>
        <begin position="1590"/>
        <end position="1616"/>
    </location>
</feature>
<feature type="domain" description="Elongation factor 1 beta central acidic region eukaryote" evidence="2">
    <location>
        <begin position="2136"/>
        <end position="2162"/>
    </location>
</feature>
<feature type="compositionally biased region" description="Basic and acidic residues" evidence="1">
    <location>
        <begin position="2435"/>
        <end position="2447"/>
    </location>
</feature>
<feature type="compositionally biased region" description="Basic and acidic residues" evidence="1">
    <location>
        <begin position="1321"/>
        <end position="1334"/>
    </location>
</feature>
<feature type="compositionally biased region" description="Basic and acidic residues" evidence="1">
    <location>
        <begin position="1434"/>
        <end position="1446"/>
    </location>
</feature>
<feature type="compositionally biased region" description="Basic and acidic residues" evidence="1">
    <location>
        <begin position="595"/>
        <end position="607"/>
    </location>
</feature>
<feature type="domain" description="Elongation factor 1 beta central acidic region eukaryote" evidence="2">
    <location>
        <begin position="2500"/>
        <end position="2526"/>
    </location>
</feature>
<evidence type="ECO:0000256" key="1">
    <source>
        <dbReference type="SAM" id="MobiDB-lite"/>
    </source>
</evidence>
<feature type="compositionally biased region" description="Basic and acidic residues" evidence="1">
    <location>
        <begin position="686"/>
        <end position="698"/>
    </location>
</feature>
<feature type="compositionally biased region" description="Basic and acidic residues" evidence="1">
    <location>
        <begin position="2968"/>
        <end position="2980"/>
    </location>
</feature>
<feature type="domain" description="Elongation factor 1 beta central acidic region eukaryote" evidence="2">
    <location>
        <begin position="2318"/>
        <end position="2344"/>
    </location>
</feature>
<feature type="compositionally biased region" description="Basic and acidic residues" evidence="1">
    <location>
        <begin position="2595"/>
        <end position="2608"/>
    </location>
</feature>
<feature type="compositionally biased region" description="Basic and acidic residues" evidence="1">
    <location>
        <begin position="2504"/>
        <end position="2517"/>
    </location>
</feature>
<feature type="compositionally biased region" description="Basic and acidic residues" evidence="1">
    <location>
        <begin position="1412"/>
        <end position="1425"/>
    </location>
</feature>
<reference evidence="3 4" key="1">
    <citation type="journal article" date="2023" name="Arcadia Sci">
        <title>De novo assembly of a long-read Amblyomma americanum tick genome.</title>
        <authorList>
            <person name="Chou S."/>
            <person name="Poskanzer K.E."/>
            <person name="Rollins M."/>
            <person name="Thuy-Boun P.S."/>
        </authorList>
    </citation>
    <scope>NUCLEOTIDE SEQUENCE [LARGE SCALE GENOMIC DNA]</scope>
    <source>
        <strain evidence="3">F_SG_1</strain>
        <tissue evidence="3">Salivary glands</tissue>
    </source>
</reference>
<feature type="region of interest" description="Disordered" evidence="1">
    <location>
        <begin position="2995"/>
        <end position="3070"/>
    </location>
</feature>
<feature type="compositionally biased region" description="Basic and acidic residues" evidence="1">
    <location>
        <begin position="1980"/>
        <end position="1992"/>
    </location>
</feature>
<organism evidence="3 4">
    <name type="scientific">Amblyomma americanum</name>
    <name type="common">Lone star tick</name>
    <dbReference type="NCBI Taxonomy" id="6943"/>
    <lineage>
        <taxon>Eukaryota</taxon>
        <taxon>Metazoa</taxon>
        <taxon>Ecdysozoa</taxon>
        <taxon>Arthropoda</taxon>
        <taxon>Chelicerata</taxon>
        <taxon>Arachnida</taxon>
        <taxon>Acari</taxon>
        <taxon>Parasitiformes</taxon>
        <taxon>Ixodida</taxon>
        <taxon>Ixodoidea</taxon>
        <taxon>Ixodidae</taxon>
        <taxon>Amblyomminae</taxon>
        <taxon>Amblyomma</taxon>
    </lineage>
</organism>
<feature type="region of interest" description="Disordered" evidence="1">
    <location>
        <begin position="244"/>
        <end position="337"/>
    </location>
</feature>
<feature type="compositionally biased region" description="Basic and acidic residues" evidence="1">
    <location>
        <begin position="2322"/>
        <end position="2335"/>
    </location>
</feature>
<feature type="region of interest" description="Disordered" evidence="1">
    <location>
        <begin position="986"/>
        <end position="1176"/>
    </location>
</feature>
<feature type="region of interest" description="Disordered" evidence="1">
    <location>
        <begin position="2904"/>
        <end position="2982"/>
    </location>
</feature>
<feature type="compositionally biased region" description="Basic and acidic residues" evidence="1">
    <location>
        <begin position="777"/>
        <end position="789"/>
    </location>
</feature>
<feature type="compositionally biased region" description="Basic and acidic residues" evidence="1">
    <location>
        <begin position="2660"/>
        <end position="2680"/>
    </location>
</feature>
<feature type="domain" description="Elongation factor 1 beta central acidic region eukaryote" evidence="2">
    <location>
        <begin position="1135"/>
        <end position="1161"/>
    </location>
</feature>
<feature type="domain" description="Elongation factor 1 beta central acidic region eukaryote" evidence="2">
    <location>
        <begin position="2409"/>
        <end position="2435"/>
    </location>
</feature>
<feature type="compositionally biased region" description="Basic and acidic residues" evidence="1">
    <location>
        <begin position="1616"/>
        <end position="1628"/>
    </location>
</feature>
<feature type="domain" description="Elongation factor 1 beta central acidic region eukaryote" evidence="2">
    <location>
        <begin position="842"/>
        <end position="868"/>
    </location>
</feature>
<feature type="compositionally biased region" description="Basic and acidic residues" evidence="1">
    <location>
        <begin position="2162"/>
        <end position="2174"/>
    </location>
</feature>
<feature type="compositionally biased region" description="Basic and acidic residues" evidence="1">
    <location>
        <begin position="3059"/>
        <end position="3070"/>
    </location>
</feature>
<feature type="compositionally biased region" description="Basic and acidic residues" evidence="1">
    <location>
        <begin position="1343"/>
        <end position="1355"/>
    </location>
</feature>
<feature type="compositionally biased region" description="Basic and acidic residues" evidence="1">
    <location>
        <begin position="1252"/>
        <end position="1264"/>
    </location>
</feature>
<feature type="domain" description="Elongation factor 1 beta central acidic region eukaryote" evidence="2">
    <location>
        <begin position="1772"/>
        <end position="1798"/>
    </location>
</feature>
<comment type="caution">
    <text evidence="3">The sequence shown here is derived from an EMBL/GenBank/DDBJ whole genome shotgun (WGS) entry which is preliminary data.</text>
</comment>
<feature type="compositionally biased region" description="Basic and acidic residues" evidence="1">
    <location>
        <begin position="937"/>
        <end position="950"/>
    </location>
</feature>
<feature type="compositionally biased region" description="Basic and acidic residues" evidence="1">
    <location>
        <begin position="1503"/>
        <end position="1516"/>
    </location>
</feature>
<feature type="region of interest" description="Disordered" evidence="1">
    <location>
        <begin position="713"/>
        <end position="792"/>
    </location>
</feature>
<feature type="compositionally biased region" description="Basic and acidic residues" evidence="1">
    <location>
        <begin position="868"/>
        <end position="880"/>
    </location>
</feature>
<proteinExistence type="predicted"/>
<feature type="region of interest" description="Disordered" evidence="1">
    <location>
        <begin position="352"/>
        <end position="392"/>
    </location>
</feature>
<feature type="region of interest" description="Disordered" evidence="1">
    <location>
        <begin position="2098"/>
        <end position="2629"/>
    </location>
</feature>
<feature type="compositionally biased region" description="Basic and acidic residues" evidence="1">
    <location>
        <begin position="1139"/>
        <end position="1152"/>
    </location>
</feature>
<feature type="compositionally biased region" description="Basic and acidic residues" evidence="1">
    <location>
        <begin position="3102"/>
        <end position="3122"/>
    </location>
</feature>
<feature type="compositionally biased region" description="Basic and acidic residues" evidence="1">
    <location>
        <begin position="2809"/>
        <end position="2824"/>
    </location>
</feature>
<feature type="region of interest" description="Disordered" evidence="1">
    <location>
        <begin position="2007"/>
        <end position="2084"/>
    </location>
</feature>
<dbReference type="Proteomes" id="UP001321473">
    <property type="component" value="Unassembled WGS sequence"/>
</dbReference>
<feature type="compositionally biased region" description="Basic and acidic residues" evidence="1">
    <location>
        <begin position="1685"/>
        <end position="1698"/>
    </location>
</feature>
<feature type="compositionally biased region" description="Basic and acidic residues" evidence="1">
    <location>
        <begin position="325"/>
        <end position="337"/>
    </location>
</feature>
<feature type="compositionally biased region" description="Basic and acidic residues" evidence="1">
    <location>
        <begin position="755"/>
        <end position="768"/>
    </location>
</feature>
<feature type="domain" description="Elongation factor 1 beta central acidic region eukaryote" evidence="2">
    <location>
        <begin position="1317"/>
        <end position="1343"/>
    </location>
</feature>
<feature type="compositionally biased region" description="Basic and acidic residues" evidence="1">
    <location>
        <begin position="2855"/>
        <end position="2868"/>
    </location>
</feature>
<evidence type="ECO:0000313" key="3">
    <source>
        <dbReference type="EMBL" id="KAK8775857.1"/>
    </source>
</evidence>
<feature type="compositionally biased region" description="Basic and acidic residues" evidence="1">
    <location>
        <begin position="303"/>
        <end position="316"/>
    </location>
</feature>
<feature type="compositionally biased region" description="Basic and acidic residues" evidence="1">
    <location>
        <begin position="2617"/>
        <end position="2629"/>
    </location>
</feature>